<name>A0A2T7ATL3_9ENTR</name>
<protein>
    <submittedName>
        <fullName evidence="2">YdbH family protein</fullName>
    </submittedName>
</protein>
<dbReference type="AlphaFoldDB" id="A0A2T7ATL3"/>
<evidence type="ECO:0000313" key="3">
    <source>
        <dbReference type="Proteomes" id="UP000244378"/>
    </source>
</evidence>
<dbReference type="Proteomes" id="UP000469927">
    <property type="component" value="Unassembled WGS sequence"/>
</dbReference>
<keyword evidence="4" id="KW-1185">Reference proteome</keyword>
<evidence type="ECO:0000313" key="2">
    <source>
        <dbReference type="EMBL" id="PUX14803.1"/>
    </source>
</evidence>
<accession>A0A2T7ATL3</accession>
<comment type="caution">
    <text evidence="2">The sequence shown here is derived from an EMBL/GenBank/DDBJ whole genome shotgun (WGS) entry which is preliminary data.</text>
</comment>
<reference evidence="1 4" key="2">
    <citation type="submission" date="2019-08" db="EMBL/GenBank/DDBJ databases">
        <title>Prevalence, distribution, and phylogeny of type two toxin-antitoxin genes possessed by Cronobacter species where C. sakazakii homologs follow sequence type lineages.</title>
        <authorList>
            <person name="Finkelstein S."/>
            <person name="Negrete F."/>
            <person name="Jang H."/>
            <person name="Gopinath G.R."/>
            <person name="Tall B.D."/>
        </authorList>
    </citation>
    <scope>NUCLEOTIDE SEQUENCE [LARGE SCALE GENOMIC DNA]</scope>
    <source>
        <strain evidence="1 4">MOD1_GK1257</strain>
    </source>
</reference>
<organism evidence="2 3">
    <name type="scientific">Cronobacter muytjensii</name>
    <dbReference type="NCBI Taxonomy" id="413501"/>
    <lineage>
        <taxon>Bacteria</taxon>
        <taxon>Pseudomonadati</taxon>
        <taxon>Pseudomonadota</taxon>
        <taxon>Gammaproteobacteria</taxon>
        <taxon>Enterobacterales</taxon>
        <taxon>Enterobacteriaceae</taxon>
        <taxon>Cronobacter</taxon>
    </lineage>
</organism>
<dbReference type="NCBIfam" id="NF007971">
    <property type="entry name" value="PRK10695.1"/>
    <property type="match status" value="1"/>
</dbReference>
<dbReference type="EMBL" id="WAGD01000007">
    <property type="protein sequence ID" value="KAB0885724.1"/>
    <property type="molecule type" value="Genomic_DNA"/>
</dbReference>
<sequence>MKGKYRAVIALLLLLVLLPLTLLLTAGYWLPTLAGVWLPQGTRIALEHRPRLTRSAIVLPDLRYFAGDCELARAHNVVLSHPARWRLHLDALTLNTGCFSAIPDDPTPGAPRTLAQWQSMLPESDVEIARLTLVDLADYVGALQASLSPQAQVVTFTGDNLDVKARLVGQALRIERLRVHAFEGQPPVSLLGDFTLGLMPDGIPTKGAAQARFSLPQAPYHARAELEWRGGEGQLLVFADGDPDPLLDLPWQAGHDAFAFSDGRWRWPYQGFPLSGRVALRVENWRGGIEAARVSGRMNVVTQGNAGKGNAVLSFGPGTLSLRQSAMPLRITGEAKQNALAFYASLPATLGGPLLSPELRFLPGALLRSRGRVIDALNIEEIRWPLAGVTVTEKGIDGRLQAIARASEPGQGDMLLHLDGRADDFLPDAGLWRWRYWGNGTFEPMQSRWSIAGRGEWRDEVITLSELTTRFDRWRYGSMTVEHPRLALSTPVRWARAQAAQALEGALTLDAGTTRFTSGASLPPSTLNFSVQGRDPSAFQFKGALHAGDIGPVRVNGRWDGERLRGQAWWSPQPLAVFQPLLPPDWKLLLRDGGFYAQVAFSAAAGQGFEAGGHGVVKQGSAWTKDNQFNGVDFVLPFRFRDATWQLGTRGPVRLNIKEITSQVPAREITASLQGSYPWSEENPLVLSDVSASLLGGKIRMQQLRMPQHTPALLRLENISSSELITATNVKQVALSGAINGALPLWLDNPQWIVHDGWLTSPGPLTLRVDKEMADAMAHDNAAAAAAVNWLRYMEISRSWTRLDVDNLGVLRMRSEFQGESHVDGKKSGVRLNYQHQENLFTLWRSLRFGDNLQSWLEQHATLPAARCKATSGETCEEQP</sequence>
<proteinExistence type="predicted"/>
<dbReference type="RefSeq" id="WP_075193198.1">
    <property type="nucleotide sequence ID" value="NZ_JADKNN010000064.1"/>
</dbReference>
<dbReference type="Proteomes" id="UP000244378">
    <property type="component" value="Unassembled WGS sequence"/>
</dbReference>
<dbReference type="Pfam" id="PF11739">
    <property type="entry name" value="YdbH-like"/>
    <property type="match status" value="1"/>
</dbReference>
<reference evidence="2 3" key="1">
    <citation type="submission" date="2016-12" db="EMBL/GenBank/DDBJ databases">
        <title>Analysis of the Molecular Diversity Among Cronobacter Species Isolated from Filth Flies Using a Pan Genomic DNA Microarray.</title>
        <authorList>
            <person name="Pava-Ripoll M."/>
            <person name="Tall B."/>
            <person name="Farber J."/>
            <person name="Fanning S."/>
            <person name="Lehner A."/>
            <person name="Stephan R."/>
            <person name="Pagotto F."/>
            <person name="Iverson C."/>
            <person name="Ziobro G."/>
            <person name="Miller A."/>
            <person name="Pearson R."/>
            <person name="Yan Q."/>
            <person name="Kim M."/>
            <person name="Jeong S."/>
            <person name="Park J."/>
            <person name="Jun S."/>
            <person name="Choi H."/>
            <person name="Chung T."/>
            <person name="Yoo Y."/>
            <person name="Park E."/>
            <person name="Hwang S."/>
            <person name="Lee B."/>
            <person name="Sathyamoorthy V."/>
            <person name="Carter L."/>
            <person name="Mammel M."/>
            <person name="Jackson S."/>
            <person name="Kothary M."/>
            <person name="Patel I."/>
            <person name="Grim C."/>
            <person name="Gopinath G."/>
            <person name="Gangiredla J."/>
            <person name="Chase H."/>
        </authorList>
    </citation>
    <scope>NUCLEOTIDE SEQUENCE [LARGE SCALE GENOMIC DNA]</scope>
    <source>
        <strain evidence="2 3">MOD1-Md1s</strain>
    </source>
</reference>
<evidence type="ECO:0000313" key="4">
    <source>
        <dbReference type="Proteomes" id="UP000469927"/>
    </source>
</evidence>
<dbReference type="EMBL" id="MSAE01000019">
    <property type="protein sequence ID" value="PUX14803.1"/>
    <property type="molecule type" value="Genomic_DNA"/>
</dbReference>
<gene>
    <name evidence="2" type="ORF">AUN14_10595</name>
    <name evidence="1" type="ORF">FZI19_02345</name>
</gene>
<evidence type="ECO:0000313" key="1">
    <source>
        <dbReference type="EMBL" id="KAB0885724.1"/>
    </source>
</evidence>
<dbReference type="InterPro" id="IPR021730">
    <property type="entry name" value="YdbH"/>
</dbReference>
<dbReference type="OrthoDB" id="5596796at2"/>